<dbReference type="Gene3D" id="1.20.1250.20">
    <property type="entry name" value="MFS general substrate transporter like domains"/>
    <property type="match status" value="1"/>
</dbReference>
<protein>
    <submittedName>
        <fullName evidence="2">YbaN family protein</fullName>
    </submittedName>
</protein>
<feature type="transmembrane region" description="Helical" evidence="1">
    <location>
        <begin position="84"/>
        <end position="101"/>
    </location>
</feature>
<dbReference type="PANTHER" id="PTHR35813">
    <property type="entry name" value="INNER MEMBRANE PROTEIN YBAN"/>
    <property type="match status" value="1"/>
</dbReference>
<dbReference type="GO" id="GO:0005886">
    <property type="term" value="C:plasma membrane"/>
    <property type="evidence" value="ECO:0007669"/>
    <property type="project" value="TreeGrafter"/>
</dbReference>
<name>A0AAJ5X3M7_9CAUL</name>
<sequence length="140" mass="14946">MTPPTGPASKGLGRWPWLLLGLVFTGLGLVGALLPLMPTTIFLILAAGCFARSSTRLEAWLLEHPRFGPSLRAWRTHRAVPRRAKVMAVGGMAAGFLIFELTVHPPFWLGVLVGVLLVACAAFIVSRPVPPAPPPPENPA</sequence>
<proteinExistence type="predicted"/>
<evidence type="ECO:0000313" key="2">
    <source>
        <dbReference type="EMBL" id="WEK41502.1"/>
    </source>
</evidence>
<evidence type="ECO:0000256" key="1">
    <source>
        <dbReference type="SAM" id="Phobius"/>
    </source>
</evidence>
<keyword evidence="1" id="KW-0812">Transmembrane</keyword>
<accession>A0AAJ5X3M7</accession>
<dbReference type="PANTHER" id="PTHR35813:SF1">
    <property type="entry name" value="INNER MEMBRANE PROTEIN YBAN"/>
    <property type="match status" value="1"/>
</dbReference>
<dbReference type="Proteomes" id="UP001213664">
    <property type="component" value="Chromosome"/>
</dbReference>
<organism evidence="2 3">
    <name type="scientific">Candidatus Brevundimonas colombiensis</name>
    <dbReference type="NCBI Taxonomy" id="3121376"/>
    <lineage>
        <taxon>Bacteria</taxon>
        <taxon>Pseudomonadati</taxon>
        <taxon>Pseudomonadota</taxon>
        <taxon>Alphaproteobacteria</taxon>
        <taxon>Caulobacterales</taxon>
        <taxon>Caulobacteraceae</taxon>
        <taxon>Brevundimonas</taxon>
    </lineage>
</organism>
<dbReference type="EMBL" id="CP119326">
    <property type="protein sequence ID" value="WEK41502.1"/>
    <property type="molecule type" value="Genomic_DNA"/>
</dbReference>
<keyword evidence="1" id="KW-1133">Transmembrane helix</keyword>
<dbReference type="AlphaFoldDB" id="A0AAJ5X3M7"/>
<feature type="transmembrane region" description="Helical" evidence="1">
    <location>
        <begin position="107"/>
        <end position="125"/>
    </location>
</feature>
<dbReference type="PIRSF" id="PIRSF016789">
    <property type="entry name" value="DUF454"/>
    <property type="match status" value="1"/>
</dbReference>
<dbReference type="InterPro" id="IPR036259">
    <property type="entry name" value="MFS_trans_sf"/>
</dbReference>
<dbReference type="InterPro" id="IPR007401">
    <property type="entry name" value="DUF454"/>
</dbReference>
<dbReference type="Pfam" id="PF04304">
    <property type="entry name" value="DUF454"/>
    <property type="match status" value="1"/>
</dbReference>
<evidence type="ECO:0000313" key="3">
    <source>
        <dbReference type="Proteomes" id="UP001213664"/>
    </source>
</evidence>
<gene>
    <name evidence="2" type="ORF">P0Y50_00555</name>
</gene>
<feature type="transmembrane region" description="Helical" evidence="1">
    <location>
        <begin position="17"/>
        <end position="50"/>
    </location>
</feature>
<reference evidence="2" key="1">
    <citation type="submission" date="2023-03" db="EMBL/GenBank/DDBJ databases">
        <title>Andean soil-derived lignocellulolytic bacterial consortium as a source of novel taxa and putative plastic-active enzymes.</title>
        <authorList>
            <person name="Diaz-Garcia L."/>
            <person name="Chuvochina M."/>
            <person name="Feuerriegel G."/>
            <person name="Bunk B."/>
            <person name="Sproer C."/>
            <person name="Streit W.R."/>
            <person name="Rodriguez L.M."/>
            <person name="Overmann J."/>
            <person name="Jimenez D.J."/>
        </authorList>
    </citation>
    <scope>NUCLEOTIDE SEQUENCE</scope>
    <source>
        <strain evidence="2">MAG 833</strain>
    </source>
</reference>
<keyword evidence="1" id="KW-0472">Membrane</keyword>